<dbReference type="SUPFAM" id="SSF88659">
    <property type="entry name" value="Sigma3 and sigma4 domains of RNA polymerase sigma factors"/>
    <property type="match status" value="1"/>
</dbReference>
<reference evidence="9" key="1">
    <citation type="submission" date="2020-05" db="EMBL/GenBank/DDBJ databases">
        <authorList>
            <person name="Chiriac C."/>
            <person name="Salcher M."/>
            <person name="Ghai R."/>
            <person name="Kavagutti S V."/>
        </authorList>
    </citation>
    <scope>NUCLEOTIDE SEQUENCE</scope>
</reference>
<dbReference type="NCBIfam" id="TIGR02937">
    <property type="entry name" value="sigma70-ECF"/>
    <property type="match status" value="1"/>
</dbReference>
<dbReference type="AlphaFoldDB" id="A0A6J7HS41"/>
<dbReference type="Pfam" id="PF04542">
    <property type="entry name" value="Sigma70_r2"/>
    <property type="match status" value="1"/>
</dbReference>
<evidence type="ECO:0000259" key="7">
    <source>
        <dbReference type="Pfam" id="PF04542"/>
    </source>
</evidence>
<comment type="similarity">
    <text evidence="1">Belongs to the sigma-70 factor family. ECF subfamily.</text>
</comment>
<dbReference type="Gene3D" id="1.10.1740.10">
    <property type="match status" value="1"/>
</dbReference>
<dbReference type="EMBL" id="CAFBLX010000374">
    <property type="protein sequence ID" value="CAB4922302.1"/>
    <property type="molecule type" value="Genomic_DNA"/>
</dbReference>
<dbReference type="SUPFAM" id="SSF88946">
    <property type="entry name" value="Sigma2 domain of RNA polymerase sigma factors"/>
    <property type="match status" value="1"/>
</dbReference>
<evidence type="ECO:0000256" key="3">
    <source>
        <dbReference type="ARBA" id="ARBA00023082"/>
    </source>
</evidence>
<dbReference type="InterPro" id="IPR039425">
    <property type="entry name" value="RNA_pol_sigma-70-like"/>
</dbReference>
<gene>
    <name evidence="9" type="ORF">UFOPK3472_03636</name>
</gene>
<evidence type="ECO:0000259" key="8">
    <source>
        <dbReference type="Pfam" id="PF04545"/>
    </source>
</evidence>
<feature type="domain" description="RNA polymerase sigma-70 region 2" evidence="7">
    <location>
        <begin position="42"/>
        <end position="104"/>
    </location>
</feature>
<dbReference type="InterPro" id="IPR007630">
    <property type="entry name" value="RNA_pol_sigma70_r4"/>
</dbReference>
<dbReference type="Gene3D" id="1.10.10.10">
    <property type="entry name" value="Winged helix-like DNA-binding domain superfamily/Winged helix DNA-binding domain"/>
    <property type="match status" value="1"/>
</dbReference>
<dbReference type="InterPro" id="IPR014284">
    <property type="entry name" value="RNA_pol_sigma-70_dom"/>
</dbReference>
<proteinExistence type="inferred from homology"/>
<keyword evidence="5" id="KW-0804">Transcription</keyword>
<dbReference type="Pfam" id="PF04545">
    <property type="entry name" value="Sigma70_r4"/>
    <property type="match status" value="1"/>
</dbReference>
<dbReference type="GO" id="GO:0003677">
    <property type="term" value="F:DNA binding"/>
    <property type="evidence" value="ECO:0007669"/>
    <property type="project" value="UniProtKB-KW"/>
</dbReference>
<dbReference type="InterPro" id="IPR013324">
    <property type="entry name" value="RNA_pol_sigma_r3/r4-like"/>
</dbReference>
<dbReference type="GO" id="GO:0006352">
    <property type="term" value="P:DNA-templated transcription initiation"/>
    <property type="evidence" value="ECO:0007669"/>
    <property type="project" value="InterPro"/>
</dbReference>
<evidence type="ECO:0000256" key="2">
    <source>
        <dbReference type="ARBA" id="ARBA00023015"/>
    </source>
</evidence>
<evidence type="ECO:0000256" key="6">
    <source>
        <dbReference type="SAM" id="MobiDB-lite"/>
    </source>
</evidence>
<keyword evidence="3" id="KW-0731">Sigma factor</keyword>
<accession>A0A6J7HS41</accession>
<feature type="region of interest" description="Disordered" evidence="6">
    <location>
        <begin position="1"/>
        <end position="30"/>
    </location>
</feature>
<keyword evidence="2" id="KW-0805">Transcription regulation</keyword>
<evidence type="ECO:0000256" key="1">
    <source>
        <dbReference type="ARBA" id="ARBA00010641"/>
    </source>
</evidence>
<protein>
    <submittedName>
        <fullName evidence="9">Unannotated protein</fullName>
    </submittedName>
</protein>
<evidence type="ECO:0000313" key="9">
    <source>
        <dbReference type="EMBL" id="CAB4922302.1"/>
    </source>
</evidence>
<dbReference type="InterPro" id="IPR007627">
    <property type="entry name" value="RNA_pol_sigma70_r2"/>
</dbReference>
<keyword evidence="4" id="KW-0238">DNA-binding</keyword>
<name>A0A6J7HS41_9ZZZZ</name>
<evidence type="ECO:0000256" key="5">
    <source>
        <dbReference type="ARBA" id="ARBA00023163"/>
    </source>
</evidence>
<dbReference type="PANTHER" id="PTHR43133:SF8">
    <property type="entry name" value="RNA POLYMERASE SIGMA FACTOR HI_1459-RELATED"/>
    <property type="match status" value="1"/>
</dbReference>
<dbReference type="InterPro" id="IPR036388">
    <property type="entry name" value="WH-like_DNA-bd_sf"/>
</dbReference>
<evidence type="ECO:0000256" key="4">
    <source>
        <dbReference type="ARBA" id="ARBA00023125"/>
    </source>
</evidence>
<feature type="domain" description="RNA polymerase sigma-70 region 4" evidence="8">
    <location>
        <begin position="141"/>
        <end position="187"/>
    </location>
</feature>
<organism evidence="9">
    <name type="scientific">freshwater metagenome</name>
    <dbReference type="NCBI Taxonomy" id="449393"/>
    <lineage>
        <taxon>unclassified sequences</taxon>
        <taxon>metagenomes</taxon>
        <taxon>ecological metagenomes</taxon>
    </lineage>
</organism>
<dbReference type="PANTHER" id="PTHR43133">
    <property type="entry name" value="RNA POLYMERASE ECF-TYPE SIGMA FACTO"/>
    <property type="match status" value="1"/>
</dbReference>
<dbReference type="GO" id="GO:0016987">
    <property type="term" value="F:sigma factor activity"/>
    <property type="evidence" value="ECO:0007669"/>
    <property type="project" value="UniProtKB-KW"/>
</dbReference>
<sequence>MTAAVPHAAARQPPEANTPSPNRGATPRTGDRDAVARHLLTHEQILLRYARAALVDSDSAADAVQETMVSAWQRWDRFRGESAVRTWLYSICAHKIADIRRAESAASRMHPGLDMFTWRSSAPEPHHAAVSSHFFGALATALADLPTTQRTVWVLREIDDASFVDIGHTLGLAASTVRGHHRRATNTLALRLADWK</sequence>
<dbReference type="InterPro" id="IPR013325">
    <property type="entry name" value="RNA_pol_sigma_r2"/>
</dbReference>